<dbReference type="InterPro" id="IPR006073">
    <property type="entry name" value="GTP-bd"/>
</dbReference>
<dbReference type="PANTHER" id="PTHR46498">
    <property type="entry name" value="GTP-BINDING PROTEIN 8"/>
    <property type="match status" value="1"/>
</dbReference>
<dbReference type="InterPro" id="IPR030393">
    <property type="entry name" value="G_ENGB_dom"/>
</dbReference>
<dbReference type="CDD" id="cd01876">
    <property type="entry name" value="YihA_EngB"/>
    <property type="match status" value="1"/>
</dbReference>
<evidence type="ECO:0000256" key="6">
    <source>
        <dbReference type="ARBA" id="ARBA00022842"/>
    </source>
</evidence>
<feature type="region of interest" description="Disordered" evidence="8">
    <location>
        <begin position="17"/>
        <end position="44"/>
    </location>
</feature>
<keyword evidence="5" id="KW-0547">Nucleotide-binding</keyword>
<dbReference type="GO" id="GO:0005525">
    <property type="term" value="F:GTP binding"/>
    <property type="evidence" value="ECO:0007669"/>
    <property type="project" value="UniProtKB-KW"/>
</dbReference>
<dbReference type="GO" id="GO:0005739">
    <property type="term" value="C:mitochondrion"/>
    <property type="evidence" value="ECO:0007669"/>
    <property type="project" value="TreeGrafter"/>
</dbReference>
<comment type="cofactor">
    <cofactor evidence="1">
        <name>Mg(2+)</name>
        <dbReference type="ChEBI" id="CHEBI:18420"/>
    </cofactor>
</comment>
<comment type="similarity">
    <text evidence="2">Belongs to the TRAFAC class TrmE-Era-EngA-EngB-Septin-like GTPase superfamily. EngB GTPase family.</text>
</comment>
<dbReference type="PROSITE" id="PS51706">
    <property type="entry name" value="G_ENGB"/>
    <property type="match status" value="1"/>
</dbReference>
<organism evidence="10 11">
    <name type="scientific">Aspergillus sclerotioniger CBS 115572</name>
    <dbReference type="NCBI Taxonomy" id="1450535"/>
    <lineage>
        <taxon>Eukaryota</taxon>
        <taxon>Fungi</taxon>
        <taxon>Dikarya</taxon>
        <taxon>Ascomycota</taxon>
        <taxon>Pezizomycotina</taxon>
        <taxon>Eurotiomycetes</taxon>
        <taxon>Eurotiomycetidae</taxon>
        <taxon>Eurotiales</taxon>
        <taxon>Aspergillaceae</taxon>
        <taxon>Aspergillus</taxon>
        <taxon>Aspergillus subgen. Circumdati</taxon>
    </lineage>
</organism>
<protein>
    <recommendedName>
        <fullName evidence="3">GTP-binding protein 8</fullName>
    </recommendedName>
</protein>
<sequence>MKNRIFSLTTLSQRHSPFTPIHRNLSTTTTVTPPPNPPSNAHPKKTLLQDLSPTALNYYWDTPEPTEEQLAYANKFFARSRHSPFRVWSAAKFRTTPIDTGTPEVAFLGRSNTGKSSLLNHIMDDKVCYASSKPGRTVTMNAFGVGGTKGGESKVILLDMPGYGKGSRTQWGQEIMKYLKKRKQLRRAFIMIDGEHGLKYSDKEILEMFRHYAIPHQVIVSKVDKILAKRKSQIQTGITNESILAVHKSLEKLRPIVQPKGRTEGPPALGELLTSSSSAYRSSRDYLGVAAIRWAILSAAGYDGTMEVKAEQLVSPASTTAEEEP</sequence>
<accession>A0A317X792</accession>
<dbReference type="Proteomes" id="UP000246702">
    <property type="component" value="Unassembled WGS sequence"/>
</dbReference>
<dbReference type="NCBIfam" id="TIGR03598">
    <property type="entry name" value="GTPase_YsxC"/>
    <property type="match status" value="1"/>
</dbReference>
<dbReference type="OrthoDB" id="391988at2759"/>
<dbReference type="Pfam" id="PF01926">
    <property type="entry name" value="MMR_HSR1"/>
    <property type="match status" value="1"/>
</dbReference>
<keyword evidence="4" id="KW-0479">Metal-binding</keyword>
<evidence type="ECO:0000256" key="3">
    <source>
        <dbReference type="ARBA" id="ARBA00015370"/>
    </source>
</evidence>
<feature type="domain" description="EngB-type G" evidence="9">
    <location>
        <begin position="101"/>
        <end position="279"/>
    </location>
</feature>
<dbReference type="InterPro" id="IPR019987">
    <property type="entry name" value="GTP-bd_ribosome_bio_YsxC"/>
</dbReference>
<dbReference type="GO" id="GO:0046872">
    <property type="term" value="F:metal ion binding"/>
    <property type="evidence" value="ECO:0007669"/>
    <property type="project" value="UniProtKB-KW"/>
</dbReference>
<keyword evidence="6" id="KW-0460">Magnesium</keyword>
<dbReference type="Gene3D" id="3.40.50.300">
    <property type="entry name" value="P-loop containing nucleotide triphosphate hydrolases"/>
    <property type="match status" value="1"/>
</dbReference>
<dbReference type="SUPFAM" id="SSF52540">
    <property type="entry name" value="P-loop containing nucleoside triphosphate hydrolases"/>
    <property type="match status" value="1"/>
</dbReference>
<evidence type="ECO:0000313" key="10">
    <source>
        <dbReference type="EMBL" id="PWY94463.1"/>
    </source>
</evidence>
<dbReference type="STRING" id="1450535.A0A317X792"/>
<evidence type="ECO:0000256" key="5">
    <source>
        <dbReference type="ARBA" id="ARBA00022741"/>
    </source>
</evidence>
<evidence type="ECO:0000256" key="4">
    <source>
        <dbReference type="ARBA" id="ARBA00022723"/>
    </source>
</evidence>
<keyword evidence="7" id="KW-0342">GTP-binding</keyword>
<dbReference type="InterPro" id="IPR052279">
    <property type="entry name" value="EngB_GTPase"/>
</dbReference>
<evidence type="ECO:0000256" key="7">
    <source>
        <dbReference type="ARBA" id="ARBA00023134"/>
    </source>
</evidence>
<dbReference type="FunFam" id="3.40.50.300:FF:001874">
    <property type="entry name" value="GTP binding protein (EngB), putative"/>
    <property type="match status" value="1"/>
</dbReference>
<evidence type="ECO:0000313" key="11">
    <source>
        <dbReference type="Proteomes" id="UP000246702"/>
    </source>
</evidence>
<keyword evidence="11" id="KW-1185">Reference proteome</keyword>
<proteinExistence type="inferred from homology"/>
<evidence type="ECO:0000256" key="8">
    <source>
        <dbReference type="SAM" id="MobiDB-lite"/>
    </source>
</evidence>
<evidence type="ECO:0000256" key="2">
    <source>
        <dbReference type="ARBA" id="ARBA00009638"/>
    </source>
</evidence>
<dbReference type="GeneID" id="37116473"/>
<comment type="caution">
    <text evidence="10">The sequence shown here is derived from an EMBL/GenBank/DDBJ whole genome shotgun (WGS) entry which is preliminary data.</text>
</comment>
<name>A0A317X792_9EURO</name>
<evidence type="ECO:0000259" key="9">
    <source>
        <dbReference type="PROSITE" id="PS51706"/>
    </source>
</evidence>
<dbReference type="AlphaFoldDB" id="A0A317X792"/>
<dbReference type="InterPro" id="IPR027417">
    <property type="entry name" value="P-loop_NTPase"/>
</dbReference>
<reference evidence="10 11" key="1">
    <citation type="submission" date="2016-12" db="EMBL/GenBank/DDBJ databases">
        <title>The genomes of Aspergillus section Nigri reveals drivers in fungal speciation.</title>
        <authorList>
            <consortium name="DOE Joint Genome Institute"/>
            <person name="Vesth T.C."/>
            <person name="Nybo J."/>
            <person name="Theobald S."/>
            <person name="Brandl J."/>
            <person name="Frisvad J.C."/>
            <person name="Nielsen K.F."/>
            <person name="Lyhne E.K."/>
            <person name="Kogle M.E."/>
            <person name="Kuo A."/>
            <person name="Riley R."/>
            <person name="Clum A."/>
            <person name="Nolan M."/>
            <person name="Lipzen A."/>
            <person name="Salamov A."/>
            <person name="Henrissat B."/>
            <person name="Wiebenga A."/>
            <person name="De Vries R.P."/>
            <person name="Grigoriev I.V."/>
            <person name="Mortensen U.H."/>
            <person name="Andersen M.R."/>
            <person name="Baker S.E."/>
        </authorList>
    </citation>
    <scope>NUCLEOTIDE SEQUENCE [LARGE SCALE GENOMIC DNA]</scope>
    <source>
        <strain evidence="10 11">CBS 115572</strain>
    </source>
</reference>
<gene>
    <name evidence="10" type="ORF">BO94DRAFT_563107</name>
</gene>
<evidence type="ECO:0000256" key="1">
    <source>
        <dbReference type="ARBA" id="ARBA00001946"/>
    </source>
</evidence>
<dbReference type="EMBL" id="MSFK01000004">
    <property type="protein sequence ID" value="PWY94463.1"/>
    <property type="molecule type" value="Genomic_DNA"/>
</dbReference>
<dbReference type="RefSeq" id="XP_025471224.1">
    <property type="nucleotide sequence ID" value="XM_025614330.1"/>
</dbReference>
<dbReference type="PANTHER" id="PTHR46498:SF1">
    <property type="entry name" value="GTP-BINDING PROTEIN 8"/>
    <property type="match status" value="1"/>
</dbReference>